<evidence type="ECO:0000256" key="1">
    <source>
        <dbReference type="ARBA" id="ARBA00006484"/>
    </source>
</evidence>
<evidence type="ECO:0000313" key="5">
    <source>
        <dbReference type="Proteomes" id="UP000257080"/>
    </source>
</evidence>
<comment type="caution">
    <text evidence="4">The sequence shown here is derived from an EMBL/GenBank/DDBJ whole genome shotgun (WGS) entry which is preliminary data.</text>
</comment>
<accession>A0A3E0W8F2</accession>
<dbReference type="RefSeq" id="WP_116419881.1">
    <property type="nucleotide sequence ID" value="NZ_NBXC01000030.1"/>
</dbReference>
<gene>
    <name evidence="4" type="ORF">B7R25_15620</name>
</gene>
<dbReference type="InterPro" id="IPR036291">
    <property type="entry name" value="NAD(P)-bd_dom_sf"/>
</dbReference>
<dbReference type="Gene3D" id="3.40.50.720">
    <property type="entry name" value="NAD(P)-binding Rossmann-like Domain"/>
    <property type="match status" value="1"/>
</dbReference>
<dbReference type="SUPFAM" id="SSF51735">
    <property type="entry name" value="NAD(P)-binding Rossmann-fold domains"/>
    <property type="match status" value="1"/>
</dbReference>
<reference evidence="4 5" key="1">
    <citation type="submission" date="2017-04" db="EMBL/GenBank/DDBJ databases">
        <title>Comparative genome analysis of Subtercola boreus.</title>
        <authorList>
            <person name="Cho Y.-J."/>
            <person name="Cho A."/>
            <person name="Kim O.-S."/>
            <person name="Lee J.-I."/>
        </authorList>
    </citation>
    <scope>NUCLEOTIDE SEQUENCE [LARGE SCALE GENOMIC DNA]</scope>
    <source>
        <strain evidence="4 5">P28004</strain>
    </source>
</reference>
<evidence type="ECO:0000313" key="4">
    <source>
        <dbReference type="EMBL" id="RFA24983.1"/>
    </source>
</evidence>
<dbReference type="InterPro" id="IPR057326">
    <property type="entry name" value="KR_dom"/>
</dbReference>
<sequence>MTARLQSKTIIVTGAASGIGAGIARGMAAEGANIVIADLNLEAAEAVAGDIREAGGSAIAVRVDVTDEDQVAAGVAAAVAEFGRLDVYFNNAGLNAPENFLDITKAKWDLILNVNSFGVVLGTQQAVKQFIAQGGGGKVVNTASIAGRQGFPSFAPYSASKAAVISLTQAAARSFAGLGITVNAFAPGVVATPLWDQLDRDLADMGQPDAGFEGMSGDILLGRPATPADLVPTAVFLASSDSDYITGQVIAIEGGMILV</sequence>
<dbReference type="NCBIfam" id="NF005559">
    <property type="entry name" value="PRK07231.1"/>
    <property type="match status" value="1"/>
</dbReference>
<dbReference type="PRINTS" id="PR00081">
    <property type="entry name" value="GDHRDH"/>
</dbReference>
<dbReference type="OrthoDB" id="286404at2"/>
<feature type="domain" description="Ketoreductase" evidence="3">
    <location>
        <begin position="8"/>
        <end position="188"/>
    </location>
</feature>
<proteinExistence type="inferred from homology"/>
<evidence type="ECO:0000259" key="3">
    <source>
        <dbReference type="SMART" id="SM00822"/>
    </source>
</evidence>
<dbReference type="PRINTS" id="PR00080">
    <property type="entry name" value="SDRFAMILY"/>
</dbReference>
<protein>
    <submittedName>
        <fullName evidence="4">Shikimate dehydrogenase</fullName>
    </submittedName>
</protein>
<dbReference type="AlphaFoldDB" id="A0A3E0W8F2"/>
<dbReference type="EMBL" id="NBXE01000035">
    <property type="protein sequence ID" value="RFA24983.1"/>
    <property type="molecule type" value="Genomic_DNA"/>
</dbReference>
<dbReference type="GO" id="GO:0016491">
    <property type="term" value="F:oxidoreductase activity"/>
    <property type="evidence" value="ECO:0007669"/>
    <property type="project" value="UniProtKB-KW"/>
</dbReference>
<dbReference type="InterPro" id="IPR020904">
    <property type="entry name" value="Sc_DH/Rdtase_CS"/>
</dbReference>
<dbReference type="InterPro" id="IPR002347">
    <property type="entry name" value="SDR_fam"/>
</dbReference>
<comment type="similarity">
    <text evidence="1">Belongs to the short-chain dehydrogenases/reductases (SDR) family.</text>
</comment>
<name>A0A3E0W8F2_9MICO</name>
<dbReference type="PANTHER" id="PTHR43669:SF8">
    <property type="entry name" value="SHORT-CHAIN TYPE DEHYDROGENASE_REDUCTASE-RELATED"/>
    <property type="match status" value="1"/>
</dbReference>
<dbReference type="PROSITE" id="PS00061">
    <property type="entry name" value="ADH_SHORT"/>
    <property type="match status" value="1"/>
</dbReference>
<dbReference type="Proteomes" id="UP000257080">
    <property type="component" value="Unassembled WGS sequence"/>
</dbReference>
<dbReference type="FunFam" id="3.40.50.720:FF:000084">
    <property type="entry name" value="Short-chain dehydrogenase reductase"/>
    <property type="match status" value="1"/>
</dbReference>
<keyword evidence="2" id="KW-0560">Oxidoreductase</keyword>
<dbReference type="SMART" id="SM00822">
    <property type="entry name" value="PKS_KR"/>
    <property type="match status" value="1"/>
</dbReference>
<dbReference type="Pfam" id="PF13561">
    <property type="entry name" value="adh_short_C2"/>
    <property type="match status" value="1"/>
</dbReference>
<dbReference type="PANTHER" id="PTHR43669">
    <property type="entry name" value="5-KETO-D-GLUCONATE 5-REDUCTASE"/>
    <property type="match status" value="1"/>
</dbReference>
<evidence type="ECO:0000256" key="2">
    <source>
        <dbReference type="ARBA" id="ARBA00023002"/>
    </source>
</evidence>
<organism evidence="4 5">
    <name type="scientific">Subtercola boreus</name>
    <dbReference type="NCBI Taxonomy" id="120213"/>
    <lineage>
        <taxon>Bacteria</taxon>
        <taxon>Bacillati</taxon>
        <taxon>Actinomycetota</taxon>
        <taxon>Actinomycetes</taxon>
        <taxon>Micrococcales</taxon>
        <taxon>Microbacteriaceae</taxon>
        <taxon>Subtercola</taxon>
    </lineage>
</organism>